<name>A0A4V2Q463_9RHOB</name>
<organism evidence="3 4">
    <name type="scientific">Shimia isoporae</name>
    <dbReference type="NCBI Taxonomy" id="647720"/>
    <lineage>
        <taxon>Bacteria</taxon>
        <taxon>Pseudomonadati</taxon>
        <taxon>Pseudomonadota</taxon>
        <taxon>Alphaproteobacteria</taxon>
        <taxon>Rhodobacterales</taxon>
        <taxon>Roseobacteraceae</taxon>
    </lineage>
</organism>
<gene>
    <name evidence="3" type="ORF">BXY66_1987</name>
</gene>
<feature type="chain" id="PRO_5020925217" evidence="2">
    <location>
        <begin position="20"/>
        <end position="129"/>
    </location>
</feature>
<feature type="compositionally biased region" description="Polar residues" evidence="1">
    <location>
        <begin position="100"/>
        <end position="120"/>
    </location>
</feature>
<dbReference type="Proteomes" id="UP000295673">
    <property type="component" value="Unassembled WGS sequence"/>
</dbReference>
<dbReference type="AlphaFoldDB" id="A0A4V2Q463"/>
<evidence type="ECO:0000313" key="4">
    <source>
        <dbReference type="Proteomes" id="UP000295673"/>
    </source>
</evidence>
<accession>A0A4V2Q463</accession>
<feature type="signal peptide" evidence="2">
    <location>
        <begin position="1"/>
        <end position="19"/>
    </location>
</feature>
<dbReference type="RefSeq" id="WP_132859912.1">
    <property type="nucleotide sequence ID" value="NZ_SMGR01000001.1"/>
</dbReference>
<evidence type="ECO:0000256" key="2">
    <source>
        <dbReference type="SAM" id="SignalP"/>
    </source>
</evidence>
<proteinExistence type="predicted"/>
<comment type="caution">
    <text evidence="3">The sequence shown here is derived from an EMBL/GenBank/DDBJ whole genome shotgun (WGS) entry which is preliminary data.</text>
</comment>
<evidence type="ECO:0000313" key="3">
    <source>
        <dbReference type="EMBL" id="TCL09920.1"/>
    </source>
</evidence>
<protein>
    <submittedName>
        <fullName evidence="3">Uncharacterized protein</fullName>
    </submittedName>
</protein>
<keyword evidence="2" id="KW-0732">Signal</keyword>
<keyword evidence="4" id="KW-1185">Reference proteome</keyword>
<feature type="region of interest" description="Disordered" evidence="1">
    <location>
        <begin position="100"/>
        <end position="122"/>
    </location>
</feature>
<sequence>MKTVAIAGLFALSSGTVLANTNALKNPVNGLPEPGSFEVVTKWTVKTDYIWCAAAQAALQRGARYKDRIYVVHGLGPSRTMPGENAVGFTYRPDASLRSRATSGSSLQSVGNNMSVSQGNRRCVRELDG</sequence>
<reference evidence="3 4" key="1">
    <citation type="submission" date="2019-03" db="EMBL/GenBank/DDBJ databases">
        <title>Genomic Encyclopedia of Archaeal and Bacterial Type Strains, Phase II (KMG-II): from individual species to whole genera.</title>
        <authorList>
            <person name="Goeker M."/>
        </authorList>
    </citation>
    <scope>NUCLEOTIDE SEQUENCE [LARGE SCALE GENOMIC DNA]</scope>
    <source>
        <strain evidence="3 4">DSM 26433</strain>
    </source>
</reference>
<dbReference type="EMBL" id="SMGR01000001">
    <property type="protein sequence ID" value="TCL09920.1"/>
    <property type="molecule type" value="Genomic_DNA"/>
</dbReference>
<dbReference type="OrthoDB" id="7860267at2"/>
<evidence type="ECO:0000256" key="1">
    <source>
        <dbReference type="SAM" id="MobiDB-lite"/>
    </source>
</evidence>